<evidence type="ECO:0000256" key="1">
    <source>
        <dbReference type="ARBA" id="ARBA00001933"/>
    </source>
</evidence>
<organism evidence="10 11">
    <name type="scientific">Desulfuribacillus stibiiarsenatis</name>
    <dbReference type="NCBI Taxonomy" id="1390249"/>
    <lineage>
        <taxon>Bacteria</taxon>
        <taxon>Bacillati</taxon>
        <taxon>Bacillota</taxon>
        <taxon>Desulfuribacillia</taxon>
        <taxon>Desulfuribacillales</taxon>
        <taxon>Desulfuribacillaceae</taxon>
        <taxon>Desulfuribacillus</taxon>
    </lineage>
</organism>
<dbReference type="GO" id="GO:0004125">
    <property type="term" value="F:L-seryl-tRNA(Sec) selenium transferase activity"/>
    <property type="evidence" value="ECO:0007669"/>
    <property type="project" value="UniProtKB-UniRule"/>
</dbReference>
<evidence type="ECO:0000256" key="7">
    <source>
        <dbReference type="ARBA" id="ARBA00044507"/>
    </source>
</evidence>
<comment type="catalytic activity">
    <reaction evidence="8">
        <text>L-seryl-tRNA(Sec) + selenophosphate + H(+) = L-selenocysteinyl-tRNA(Sec) + phosphate</text>
        <dbReference type="Rhea" id="RHEA:22728"/>
        <dbReference type="Rhea" id="RHEA-COMP:9742"/>
        <dbReference type="Rhea" id="RHEA-COMP:9743"/>
        <dbReference type="ChEBI" id="CHEBI:15378"/>
        <dbReference type="ChEBI" id="CHEBI:16144"/>
        <dbReference type="ChEBI" id="CHEBI:43474"/>
        <dbReference type="ChEBI" id="CHEBI:78533"/>
        <dbReference type="ChEBI" id="CHEBI:78573"/>
        <dbReference type="EC" id="2.9.1.1"/>
    </reaction>
</comment>
<dbReference type="GO" id="GO:0001717">
    <property type="term" value="P:conversion of seryl-tRNAsec to selenocys-tRNAsec"/>
    <property type="evidence" value="ECO:0007669"/>
    <property type="project" value="UniProtKB-UniRule"/>
</dbReference>
<dbReference type="InterPro" id="IPR004534">
    <property type="entry name" value="SelA_trans"/>
</dbReference>
<keyword evidence="2 8" id="KW-0963">Cytoplasm</keyword>
<comment type="function">
    <text evidence="8">Converts seryl-tRNA(Sec) to selenocysteinyl-tRNA(Sec) required for selenoprotein biosynthesis.</text>
</comment>
<dbReference type="InterPro" id="IPR015421">
    <property type="entry name" value="PyrdxlP-dep_Trfase_major"/>
</dbReference>
<dbReference type="Proteomes" id="UP000095255">
    <property type="component" value="Unassembled WGS sequence"/>
</dbReference>
<dbReference type="OrthoDB" id="9787096at2"/>
<gene>
    <name evidence="8" type="primary">selA</name>
    <name evidence="10" type="ORF">BHU72_07470</name>
</gene>
<accession>A0A1E5L4G6</accession>
<keyword evidence="5 8" id="KW-0648">Protein biosynthesis</keyword>
<feature type="modified residue" description="N6-(pyridoxal phosphate)lysine" evidence="8 9">
    <location>
        <position position="291"/>
    </location>
</feature>
<evidence type="ECO:0000256" key="8">
    <source>
        <dbReference type="HAMAP-Rule" id="MF_00423"/>
    </source>
</evidence>
<protein>
    <recommendedName>
        <fullName evidence="8">L-seryl-tRNA(Sec) selenium transferase</fullName>
        <ecNumber evidence="8">2.9.1.1</ecNumber>
    </recommendedName>
    <alternativeName>
        <fullName evidence="8">Selenocysteine synthase</fullName>
        <shortName evidence="8">Sec synthase</shortName>
    </alternativeName>
    <alternativeName>
        <fullName evidence="8">Selenocysteinyl-tRNA(Sec) synthase</fullName>
    </alternativeName>
</protein>
<keyword evidence="6 8" id="KW-0711">Selenium</keyword>
<keyword evidence="4 8" id="KW-0663">Pyridoxal phosphate</keyword>
<evidence type="ECO:0000256" key="5">
    <source>
        <dbReference type="ARBA" id="ARBA00022917"/>
    </source>
</evidence>
<comment type="similarity">
    <text evidence="7 8">Belongs to the SelA family.</text>
</comment>
<evidence type="ECO:0000256" key="3">
    <source>
        <dbReference type="ARBA" id="ARBA00022679"/>
    </source>
</evidence>
<dbReference type="UniPathway" id="UPA00906">
    <property type="reaction ID" value="UER00896"/>
</dbReference>
<keyword evidence="11" id="KW-1185">Reference proteome</keyword>
<dbReference type="NCBIfam" id="TIGR00474">
    <property type="entry name" value="selA"/>
    <property type="match status" value="1"/>
</dbReference>
<evidence type="ECO:0000256" key="6">
    <source>
        <dbReference type="ARBA" id="ARBA00023266"/>
    </source>
</evidence>
<dbReference type="PANTHER" id="PTHR32328:SF0">
    <property type="entry name" value="L-SERYL-TRNA(SEC) SELENIUM TRANSFERASE"/>
    <property type="match status" value="1"/>
</dbReference>
<comment type="subcellular location">
    <subcellularLocation>
        <location evidence="8">Cytoplasm</location>
    </subcellularLocation>
</comment>
<keyword evidence="3 8" id="KW-0808">Transferase</keyword>
<name>A0A1E5L4G6_9FIRM</name>
<evidence type="ECO:0000313" key="11">
    <source>
        <dbReference type="Proteomes" id="UP000095255"/>
    </source>
</evidence>
<dbReference type="Gene3D" id="3.90.1150.180">
    <property type="match status" value="1"/>
</dbReference>
<sequence length="463" mass="51534">MSQKYRKLPAVGKLLQSPIVKSWLSEYPLSKISKAASSLVDQMRCEIEELLPDDFQESVVLRRLKAMLEKDLQPNLKRVINATGVVLHTNLGRAILSKESTDMIVQVAESYNNLELNLDSGKRGSRYSHVEDLLCELTGAEAAMVVNNNAAAVLLVLREMAMGGEVIVSRGELVEIGGSFRVSEVMKESQATMVEVGTTNKTHLYDYENHITEATKLLLKVHTSNFRVVGFTKSVSSEELVELGNKKGIPVYEDLGSGMLFDLKARRIGDEPTVQEVVKSGVDIVSFSGDKLLGGPQAGIIVGKKKYIDRIKKNQLNRALRVDKFTVAALQGTLLHYVKEEYEKIPTLQLITETEEQQLEKAHMLVNQIKESKLAIECEIIPGFSQIGGGALPLEQLPTHLVSIAYPNHSVSRAVDFMRQAPNPVVPRVFQDRIQLDVRTILPEEFPLVVETLKFVEKRCSNE</sequence>
<dbReference type="GO" id="GO:0001514">
    <property type="term" value="P:selenocysteine incorporation"/>
    <property type="evidence" value="ECO:0007669"/>
    <property type="project" value="UniProtKB-UniRule"/>
</dbReference>
<evidence type="ECO:0000256" key="4">
    <source>
        <dbReference type="ARBA" id="ARBA00022898"/>
    </source>
</evidence>
<dbReference type="GO" id="GO:0005737">
    <property type="term" value="C:cytoplasm"/>
    <property type="evidence" value="ECO:0007669"/>
    <property type="project" value="UniProtKB-SubCell"/>
</dbReference>
<evidence type="ECO:0000313" key="10">
    <source>
        <dbReference type="EMBL" id="OEH85017.1"/>
    </source>
</evidence>
<dbReference type="RefSeq" id="WP_069702752.1">
    <property type="nucleotide sequence ID" value="NZ_MJAT01000035.1"/>
</dbReference>
<dbReference type="Gene3D" id="3.40.640.10">
    <property type="entry name" value="Type I PLP-dependent aspartate aminotransferase-like (Major domain)"/>
    <property type="match status" value="1"/>
</dbReference>
<dbReference type="STRING" id="1390249.BHU72_07470"/>
<dbReference type="Pfam" id="PF03841">
    <property type="entry name" value="SelA"/>
    <property type="match status" value="1"/>
</dbReference>
<comment type="caution">
    <text evidence="10">The sequence shown here is derived from an EMBL/GenBank/DDBJ whole genome shotgun (WGS) entry which is preliminary data.</text>
</comment>
<dbReference type="EC" id="2.9.1.1" evidence="8"/>
<evidence type="ECO:0000256" key="2">
    <source>
        <dbReference type="ARBA" id="ARBA00022490"/>
    </source>
</evidence>
<dbReference type="HAMAP" id="MF_00423">
    <property type="entry name" value="SelA"/>
    <property type="match status" value="1"/>
</dbReference>
<dbReference type="AlphaFoldDB" id="A0A1E5L4G6"/>
<evidence type="ECO:0000256" key="9">
    <source>
        <dbReference type="PIRSR" id="PIRSR618319-50"/>
    </source>
</evidence>
<dbReference type="SUPFAM" id="SSF53383">
    <property type="entry name" value="PLP-dependent transferases"/>
    <property type="match status" value="1"/>
</dbReference>
<proteinExistence type="inferred from homology"/>
<reference evidence="10 11" key="1">
    <citation type="submission" date="2016-09" db="EMBL/GenBank/DDBJ databases">
        <title>Desulfuribacillus arsenicus sp. nov., an obligately anaerobic, dissimilatory arsenic- and antimonate-reducing bacterium isolated from anoxic sediments.</title>
        <authorList>
            <person name="Abin C.A."/>
            <person name="Hollibaugh J.T."/>
        </authorList>
    </citation>
    <scope>NUCLEOTIDE SEQUENCE [LARGE SCALE GENOMIC DNA]</scope>
    <source>
        <strain evidence="10 11">MLFW-2</strain>
    </source>
</reference>
<comment type="pathway">
    <text evidence="8">Aminoacyl-tRNA biosynthesis; selenocysteinyl-tRNA(Sec) biosynthesis; selenocysteinyl-tRNA(Sec) from L-seryl-tRNA(Sec) (bacterial route): step 1/1.</text>
</comment>
<dbReference type="EMBL" id="MJAT01000035">
    <property type="protein sequence ID" value="OEH85017.1"/>
    <property type="molecule type" value="Genomic_DNA"/>
</dbReference>
<comment type="cofactor">
    <cofactor evidence="1 8 9">
        <name>pyridoxal 5'-phosphate</name>
        <dbReference type="ChEBI" id="CHEBI:597326"/>
    </cofactor>
</comment>
<dbReference type="InterPro" id="IPR018319">
    <property type="entry name" value="SelA-like"/>
</dbReference>
<dbReference type="PANTHER" id="PTHR32328">
    <property type="entry name" value="L-SERYL-TRNA(SEC) SELENIUM TRANSFERASE"/>
    <property type="match status" value="1"/>
</dbReference>
<dbReference type="InterPro" id="IPR015424">
    <property type="entry name" value="PyrdxlP-dep_Trfase"/>
</dbReference>